<organism evidence="4 5">
    <name type="scientific">Aliigemmobacter aestuarii</name>
    <dbReference type="NCBI Taxonomy" id="1445661"/>
    <lineage>
        <taxon>Bacteria</taxon>
        <taxon>Pseudomonadati</taxon>
        <taxon>Pseudomonadota</taxon>
        <taxon>Alphaproteobacteria</taxon>
        <taxon>Rhodobacterales</taxon>
        <taxon>Paracoccaceae</taxon>
        <taxon>Aliigemmobacter</taxon>
    </lineage>
</organism>
<dbReference type="EMBL" id="SSND01000001">
    <property type="protein sequence ID" value="THD85000.1"/>
    <property type="molecule type" value="Genomic_DNA"/>
</dbReference>
<evidence type="ECO:0000256" key="2">
    <source>
        <dbReference type="ARBA" id="ARBA00022525"/>
    </source>
</evidence>
<dbReference type="PANTHER" id="PTHR38340">
    <property type="entry name" value="S-LAYER PROTEIN"/>
    <property type="match status" value="1"/>
</dbReference>
<keyword evidence="5" id="KW-1185">Reference proteome</keyword>
<reference evidence="4 5" key="1">
    <citation type="submission" date="2019-04" db="EMBL/GenBank/DDBJ databases">
        <title>Draft genome sequence of Gemmobacter aestuarii sp. nov.</title>
        <authorList>
            <person name="Hameed A."/>
            <person name="Lin S.-Y."/>
            <person name="Shahina M."/>
            <person name="Lai W.-A."/>
            <person name="Young C.-C."/>
        </authorList>
    </citation>
    <scope>NUCLEOTIDE SEQUENCE [LARGE SCALE GENOMIC DNA]</scope>
    <source>
        <strain evidence="4 5">CC-PW-75</strain>
    </source>
</reference>
<comment type="subcellular location">
    <subcellularLocation>
        <location evidence="1">Secreted</location>
    </subcellularLocation>
</comment>
<feature type="compositionally biased region" description="Gly residues" evidence="3">
    <location>
        <begin position="1170"/>
        <end position="1182"/>
    </location>
</feature>
<feature type="region of interest" description="Disordered" evidence="3">
    <location>
        <begin position="1115"/>
        <end position="1228"/>
    </location>
</feature>
<dbReference type="GO" id="GO:0005509">
    <property type="term" value="F:calcium ion binding"/>
    <property type="evidence" value="ECO:0007669"/>
    <property type="project" value="InterPro"/>
</dbReference>
<protein>
    <recommendedName>
        <fullName evidence="6">Calcium-binding protein</fullName>
    </recommendedName>
</protein>
<comment type="caution">
    <text evidence="4">The sequence shown here is derived from an EMBL/GenBank/DDBJ whole genome shotgun (WGS) entry which is preliminary data.</text>
</comment>
<dbReference type="PANTHER" id="PTHR38340:SF1">
    <property type="entry name" value="S-LAYER PROTEIN"/>
    <property type="match status" value="1"/>
</dbReference>
<evidence type="ECO:0000256" key="3">
    <source>
        <dbReference type="SAM" id="MobiDB-lite"/>
    </source>
</evidence>
<feature type="compositionally biased region" description="Gly residues" evidence="3">
    <location>
        <begin position="1206"/>
        <end position="1217"/>
    </location>
</feature>
<dbReference type="GO" id="GO:0005576">
    <property type="term" value="C:extracellular region"/>
    <property type="evidence" value="ECO:0007669"/>
    <property type="project" value="UniProtKB-SubCell"/>
</dbReference>
<dbReference type="SUPFAM" id="SSF51120">
    <property type="entry name" value="beta-Roll"/>
    <property type="match status" value="8"/>
</dbReference>
<feature type="region of interest" description="Disordered" evidence="3">
    <location>
        <begin position="952"/>
        <end position="973"/>
    </location>
</feature>
<keyword evidence="2" id="KW-0964">Secreted</keyword>
<gene>
    <name evidence="4" type="ORF">E7811_04560</name>
</gene>
<feature type="compositionally biased region" description="Gly residues" evidence="3">
    <location>
        <begin position="1133"/>
        <end position="1146"/>
    </location>
</feature>
<dbReference type="Proteomes" id="UP000309450">
    <property type="component" value="Unassembled WGS sequence"/>
</dbReference>
<dbReference type="InterPro" id="IPR011049">
    <property type="entry name" value="Serralysin-like_metalloprot_C"/>
</dbReference>
<name>A0A4S3MR34_9RHOB</name>
<dbReference type="InterPro" id="IPR050557">
    <property type="entry name" value="RTX_toxin/Mannuronan_C5-epim"/>
</dbReference>
<evidence type="ECO:0000256" key="1">
    <source>
        <dbReference type="ARBA" id="ARBA00004613"/>
    </source>
</evidence>
<dbReference type="PROSITE" id="PS00330">
    <property type="entry name" value="HEMOLYSIN_CALCIUM"/>
    <property type="match status" value="11"/>
</dbReference>
<dbReference type="PRINTS" id="PR00313">
    <property type="entry name" value="CABNDNGRPT"/>
</dbReference>
<dbReference type="RefSeq" id="WP_136393377.1">
    <property type="nucleotide sequence ID" value="NZ_SSND01000001.1"/>
</dbReference>
<sequence length="1316" mass="132324">MATISVYGTFGGASASFLTGIADLFLRDGPGGLHLYSATRKGAVMVLLVDAGWVRIDQAGGGGGAVLPAPARFGLFDLGGAPLLALTGADEARIGGWRLNANGALGAVQDLQGSATGRLTALETASVGSNAYLFTSRMGEQSILGYRLNANGTATAVSEFDHWGELQGVDITSLKAVAVDDGMRLLALSTTGDVLRSFTIGSGGALTLTTTLGAGGGLGVSNPSDMETFSAYGASWAVVAGAGSSSLSVVEMRPNGRLLLRDHVVDTLETRFQGVQAVEVIEQAGRVYLFAGGGDDGLTMFTLMPDGRLLWLAEALARPGARIDNVTDIEGVFRGGIFDLFVASENGGLIRVQADPGPIGQTTLLGSGNDTLAGGAAGDMIAGGGGNDSLRGEGGQDILIDGAGQDTLRGGAGADVFVLTGDGTTDTIQDFDPTEDRIDLTDWGRIFSFEEIRHKERRNGALLTWGDEQLLVVSADGSALPRSVFEEADLFRLWHVRAPGPAEGLRIRAAAQGDTLTGGAGEDTLVASAGADVMQGEDGFDLVDYGEATSGVTVDLVTPTANLGFAQGDRHSSIEGVLGSAFADILMGTGGRNVLRGEGGNDRLAGRGGNDLVYGGPGDDTLAGGAGRDLLHGGAGTDLADYAEASGPVRIDLHDPFRNTGEGAGDRLVAIEGIIGSRFADQLFGDGGDNDLRGGGGDDRLTGRDGHDRLQGDGGNDLLRGDAGDDTLIGGSGFDTADFGGSIAVTVSLAVTGRQNTGTGLDLLGGIEALTGGTKADRLTGNTGANRLDGGAGNDTISAGGGADTVIGGSGNDVLDGGAGFDWLFFGSVRGGLRVSLAATGWQVTGEGTDRLRGFEALSAGAGNDRLTGSAGANRILGGAGHDTIAGGGGADTLEGGAGTDTLILSPYPTAGASLAADLASLYVRTPWGTIRHSGFENLVGANGNDSLNGNGLANRLEGGGGNDRLQGRQGNDTLIGGDGRDLLFGGAGNDQLYGGNGRDIADFSGAIQGARVDLGLARWQGTGEGADLVVSVEDLIGGTGRDIFRGSAGANLLIGGGGADRLDGRSGADTLKGGAGNDRLTGGAGNDVMLGGGGSDTVLFTGRAAVTLNLSKQGFQNTGHGRDRIAGVENAQGGGGNDRITGTGGANTLSGQGGSDRLEGRGGNDRLSAGGGNDRLSGGSGADRLSGGSGRDLLAGAGGNDRLDGGGQADRLSGGGGRDRLDGGGGSDILTGGAGRDTFVFGGGVDVVTDFTRLDRIVILDQGLPASRFMSGARVLDRYAEERGDAVILDFGRGDRLILEDVADMRGLADRIDVI</sequence>
<dbReference type="Pfam" id="PF00353">
    <property type="entry name" value="HemolysinCabind"/>
    <property type="match status" value="14"/>
</dbReference>
<proteinExistence type="predicted"/>
<dbReference type="Gene3D" id="2.150.10.10">
    <property type="entry name" value="Serralysin-like metalloprotease, C-terminal"/>
    <property type="match status" value="8"/>
</dbReference>
<feature type="compositionally biased region" description="Basic and acidic residues" evidence="3">
    <location>
        <begin position="690"/>
        <end position="711"/>
    </location>
</feature>
<evidence type="ECO:0000313" key="5">
    <source>
        <dbReference type="Proteomes" id="UP000309450"/>
    </source>
</evidence>
<dbReference type="OrthoDB" id="9342475at2"/>
<dbReference type="InterPro" id="IPR015943">
    <property type="entry name" value="WD40/YVTN_repeat-like_dom_sf"/>
</dbReference>
<dbReference type="Gene3D" id="2.130.10.10">
    <property type="entry name" value="YVTN repeat-like/Quinoprotein amine dehydrogenase"/>
    <property type="match status" value="1"/>
</dbReference>
<accession>A0A4S3MR34</accession>
<evidence type="ECO:0008006" key="6">
    <source>
        <dbReference type="Google" id="ProtNLM"/>
    </source>
</evidence>
<dbReference type="InterPro" id="IPR018511">
    <property type="entry name" value="Hemolysin-typ_Ca-bd_CS"/>
</dbReference>
<feature type="region of interest" description="Disordered" evidence="3">
    <location>
        <begin position="686"/>
        <end position="721"/>
    </location>
</feature>
<dbReference type="InterPro" id="IPR001343">
    <property type="entry name" value="Hemolysn_Ca-bd"/>
</dbReference>
<evidence type="ECO:0000313" key="4">
    <source>
        <dbReference type="EMBL" id="THD85000.1"/>
    </source>
</evidence>